<dbReference type="AlphaFoldDB" id="A0A9P6CLC0"/>
<evidence type="ECO:0000313" key="1">
    <source>
        <dbReference type="EMBL" id="KAF9466180.1"/>
    </source>
</evidence>
<gene>
    <name evidence="1" type="ORF">BDZ94DRAFT_252098</name>
</gene>
<comment type="caution">
    <text evidence="1">The sequence shown here is derived from an EMBL/GenBank/DDBJ whole genome shotgun (WGS) entry which is preliminary data.</text>
</comment>
<dbReference type="OrthoDB" id="2745898at2759"/>
<reference evidence="1" key="1">
    <citation type="submission" date="2020-11" db="EMBL/GenBank/DDBJ databases">
        <authorList>
            <consortium name="DOE Joint Genome Institute"/>
            <person name="Ahrendt S."/>
            <person name="Riley R."/>
            <person name="Andreopoulos W."/>
            <person name="Labutti K."/>
            <person name="Pangilinan J."/>
            <person name="Ruiz-Duenas F.J."/>
            <person name="Barrasa J.M."/>
            <person name="Sanchez-Garcia M."/>
            <person name="Camarero S."/>
            <person name="Miyauchi S."/>
            <person name="Serrano A."/>
            <person name="Linde D."/>
            <person name="Babiker R."/>
            <person name="Drula E."/>
            <person name="Ayuso-Fernandez I."/>
            <person name="Pacheco R."/>
            <person name="Padilla G."/>
            <person name="Ferreira P."/>
            <person name="Barriuso J."/>
            <person name="Kellner H."/>
            <person name="Castanera R."/>
            <person name="Alfaro M."/>
            <person name="Ramirez L."/>
            <person name="Pisabarro A.G."/>
            <person name="Kuo A."/>
            <person name="Tritt A."/>
            <person name="Lipzen A."/>
            <person name="He G."/>
            <person name="Yan M."/>
            <person name="Ng V."/>
            <person name="Cullen D."/>
            <person name="Martin F."/>
            <person name="Rosso M.-N."/>
            <person name="Henrissat B."/>
            <person name="Hibbett D."/>
            <person name="Martinez A.T."/>
            <person name="Grigoriev I.V."/>
        </authorList>
    </citation>
    <scope>NUCLEOTIDE SEQUENCE</scope>
    <source>
        <strain evidence="1">CBS 247.69</strain>
    </source>
</reference>
<dbReference type="Gene3D" id="3.80.10.10">
    <property type="entry name" value="Ribonuclease Inhibitor"/>
    <property type="match status" value="1"/>
</dbReference>
<dbReference type="EMBL" id="MU150243">
    <property type="protein sequence ID" value="KAF9466180.1"/>
    <property type="molecule type" value="Genomic_DNA"/>
</dbReference>
<dbReference type="Proteomes" id="UP000807353">
    <property type="component" value="Unassembled WGS sequence"/>
</dbReference>
<organism evidence="1 2">
    <name type="scientific">Collybia nuda</name>
    <dbReference type="NCBI Taxonomy" id="64659"/>
    <lineage>
        <taxon>Eukaryota</taxon>
        <taxon>Fungi</taxon>
        <taxon>Dikarya</taxon>
        <taxon>Basidiomycota</taxon>
        <taxon>Agaricomycotina</taxon>
        <taxon>Agaricomycetes</taxon>
        <taxon>Agaricomycetidae</taxon>
        <taxon>Agaricales</taxon>
        <taxon>Tricholomatineae</taxon>
        <taxon>Clitocybaceae</taxon>
        <taxon>Collybia</taxon>
    </lineage>
</organism>
<evidence type="ECO:0008006" key="3">
    <source>
        <dbReference type="Google" id="ProtNLM"/>
    </source>
</evidence>
<dbReference type="SUPFAM" id="SSF52047">
    <property type="entry name" value="RNI-like"/>
    <property type="match status" value="1"/>
</dbReference>
<dbReference type="InterPro" id="IPR032675">
    <property type="entry name" value="LRR_dom_sf"/>
</dbReference>
<name>A0A9P6CLC0_9AGAR</name>
<keyword evidence="2" id="KW-1185">Reference proteome</keyword>
<sequence length="270" mass="30937">MMPYHLPPLPQEIIDSIVEGLRDDKNALQRCALVSRHHFLRPARRHLFSAIKLYKPLHCQRLLLVLRSNPEIGHFIRHVIISNVQLLVQREEITVVNILTFFPYLQSLALSYIFWDTLSTELTSILYSLFRSPHLKRLSFIGVHDFPLEDLGSLTQLESLYLSAMDGMRQRSYPEAPSPENIKGARGQLKSLEFGMGSMRSAKSMLSVLGHPRSRLGFSQLTDLSVEVVNLETLNIFHSLMQAAGSSLKYFSSKLDFSRWPGRMFLQIRS</sequence>
<accession>A0A9P6CLC0</accession>
<protein>
    <recommendedName>
        <fullName evidence="3">F-box domain-containing protein</fullName>
    </recommendedName>
</protein>
<proteinExistence type="predicted"/>
<evidence type="ECO:0000313" key="2">
    <source>
        <dbReference type="Proteomes" id="UP000807353"/>
    </source>
</evidence>